<dbReference type="InterPro" id="IPR036683">
    <property type="entry name" value="CO_DH_flav_C_dom_sf"/>
</dbReference>
<dbReference type="Gene3D" id="3.30.390.50">
    <property type="entry name" value="CO dehydrogenase flavoprotein, C-terminal domain"/>
    <property type="match status" value="1"/>
</dbReference>
<dbReference type="GO" id="GO:0016491">
    <property type="term" value="F:oxidoreductase activity"/>
    <property type="evidence" value="ECO:0007669"/>
    <property type="project" value="UniProtKB-KW"/>
</dbReference>
<keyword evidence="3" id="KW-0560">Oxidoreductase</keyword>
<evidence type="ECO:0000313" key="6">
    <source>
        <dbReference type="Proteomes" id="UP000242972"/>
    </source>
</evidence>
<dbReference type="PROSITE" id="PS51387">
    <property type="entry name" value="FAD_PCMH"/>
    <property type="match status" value="1"/>
</dbReference>
<accession>A0A2T2XL68</accession>
<dbReference type="InterPro" id="IPR016167">
    <property type="entry name" value="FAD-bd_PCMH_sub1"/>
</dbReference>
<dbReference type="Pfam" id="PF03450">
    <property type="entry name" value="CO_deh_flav_C"/>
    <property type="match status" value="1"/>
</dbReference>
<keyword evidence="2" id="KW-0274">FAD</keyword>
<dbReference type="InterPro" id="IPR002346">
    <property type="entry name" value="Mopterin_DH_FAD-bd"/>
</dbReference>
<dbReference type="InterPro" id="IPR016166">
    <property type="entry name" value="FAD-bd_PCMH"/>
</dbReference>
<dbReference type="InterPro" id="IPR036318">
    <property type="entry name" value="FAD-bd_PCMH-like_sf"/>
</dbReference>
<dbReference type="Pfam" id="PF00941">
    <property type="entry name" value="FAD_binding_5"/>
    <property type="match status" value="1"/>
</dbReference>
<dbReference type="Gene3D" id="3.30.43.10">
    <property type="entry name" value="Uridine Diphospho-n-acetylenolpyruvylglucosamine Reductase, domain 2"/>
    <property type="match status" value="1"/>
</dbReference>
<reference evidence="5 6" key="1">
    <citation type="journal article" date="2014" name="BMC Genomics">
        <title>Comparison of environmental and isolate Sulfobacillus genomes reveals diverse carbon, sulfur, nitrogen, and hydrogen metabolisms.</title>
        <authorList>
            <person name="Justice N.B."/>
            <person name="Norman A."/>
            <person name="Brown C.T."/>
            <person name="Singh A."/>
            <person name="Thomas B.C."/>
            <person name="Banfield J.F."/>
        </authorList>
    </citation>
    <scope>NUCLEOTIDE SEQUENCE [LARGE SCALE GENOMIC DNA]</scope>
    <source>
        <strain evidence="5">AMDSBA4</strain>
    </source>
</reference>
<dbReference type="SUPFAM" id="SSF56176">
    <property type="entry name" value="FAD-binding/transporter-associated domain-like"/>
    <property type="match status" value="1"/>
</dbReference>
<comment type="caution">
    <text evidence="5">The sequence shown here is derived from an EMBL/GenBank/DDBJ whole genome shotgun (WGS) entry which is preliminary data.</text>
</comment>
<keyword evidence="1" id="KW-0285">Flavoprotein</keyword>
<dbReference type="Proteomes" id="UP000242972">
    <property type="component" value="Unassembled WGS sequence"/>
</dbReference>
<dbReference type="InterPro" id="IPR016169">
    <property type="entry name" value="FAD-bd_PCMH_sub2"/>
</dbReference>
<dbReference type="InterPro" id="IPR051312">
    <property type="entry name" value="Diverse_Substr_Oxidored"/>
</dbReference>
<dbReference type="InterPro" id="IPR005107">
    <property type="entry name" value="CO_DH_flav_C"/>
</dbReference>
<name>A0A2T2XL68_9FIRM</name>
<evidence type="ECO:0000256" key="3">
    <source>
        <dbReference type="ARBA" id="ARBA00023002"/>
    </source>
</evidence>
<dbReference type="FunFam" id="3.30.465.10:FF:000017">
    <property type="entry name" value="Xanthine dehydrogenase, FAD binding subunit"/>
    <property type="match status" value="1"/>
</dbReference>
<dbReference type="SMART" id="SM01092">
    <property type="entry name" value="CO_deh_flav_C"/>
    <property type="match status" value="1"/>
</dbReference>
<dbReference type="Gene3D" id="3.30.465.10">
    <property type="match status" value="1"/>
</dbReference>
<dbReference type="GO" id="GO:0071949">
    <property type="term" value="F:FAD binding"/>
    <property type="evidence" value="ECO:0007669"/>
    <property type="project" value="InterPro"/>
</dbReference>
<sequence>MLTAPFEFRRASTVNEASDLLQQGTEVKLLAGGHSLLPLMKLRLAAPEMVVDISGIPELHGVSVHDGVVTVGAMTRHVEVAQNPVIQAEAPLLSKTAAVIGDVQVRNRGTIGGSLCHADSAADLPAAVLALDAQMVVSGPDGIRKIPASEFFVAPFVTALGAREVLMAVEVPAMPSDAASTYLKRPHPASGYPVIGVACWVGNGGTSVKMAITGIGSTAFRAVEAEAYLTEQGVNASSIGEAARLAAVHAPVEDDVTGYKRQLVNVYVSRALHQTMAGKD</sequence>
<dbReference type="PANTHER" id="PTHR42659">
    <property type="entry name" value="XANTHINE DEHYDROGENASE SUBUNIT C-RELATED"/>
    <property type="match status" value="1"/>
</dbReference>
<dbReference type="SUPFAM" id="SSF55447">
    <property type="entry name" value="CO dehydrogenase flavoprotein C-terminal domain-like"/>
    <property type="match status" value="1"/>
</dbReference>
<protein>
    <recommendedName>
        <fullName evidence="4">FAD-binding PCMH-type domain-containing protein</fullName>
    </recommendedName>
</protein>
<proteinExistence type="predicted"/>
<evidence type="ECO:0000313" key="5">
    <source>
        <dbReference type="EMBL" id="PSR35168.1"/>
    </source>
</evidence>
<feature type="domain" description="FAD-binding PCMH-type" evidence="4">
    <location>
        <begin position="1"/>
        <end position="176"/>
    </location>
</feature>
<dbReference type="EMBL" id="PXYW01000003">
    <property type="protein sequence ID" value="PSR35168.1"/>
    <property type="molecule type" value="Genomic_DNA"/>
</dbReference>
<dbReference type="AlphaFoldDB" id="A0A2T2XL68"/>
<evidence type="ECO:0000256" key="2">
    <source>
        <dbReference type="ARBA" id="ARBA00022827"/>
    </source>
</evidence>
<evidence type="ECO:0000256" key="1">
    <source>
        <dbReference type="ARBA" id="ARBA00022630"/>
    </source>
</evidence>
<evidence type="ECO:0000259" key="4">
    <source>
        <dbReference type="PROSITE" id="PS51387"/>
    </source>
</evidence>
<dbReference type="PANTHER" id="PTHR42659:SF2">
    <property type="entry name" value="XANTHINE DEHYDROGENASE SUBUNIT C-RELATED"/>
    <property type="match status" value="1"/>
</dbReference>
<gene>
    <name evidence="5" type="ORF">C7B46_01800</name>
</gene>
<organism evidence="5 6">
    <name type="scientific">Sulfobacillus benefaciens</name>
    <dbReference type="NCBI Taxonomy" id="453960"/>
    <lineage>
        <taxon>Bacteria</taxon>
        <taxon>Bacillati</taxon>
        <taxon>Bacillota</taxon>
        <taxon>Clostridia</taxon>
        <taxon>Eubacteriales</taxon>
        <taxon>Clostridiales Family XVII. Incertae Sedis</taxon>
        <taxon>Sulfobacillus</taxon>
    </lineage>
</organism>